<name>A0A4S8PZL2_9ACTN</name>
<dbReference type="AlphaFoldDB" id="A0A4S8PZL2"/>
<comment type="caution">
    <text evidence="4">The sequence shown here is derived from an EMBL/GenBank/DDBJ whole genome shotgun (WGS) entry which is preliminary data.</text>
</comment>
<gene>
    <name evidence="4" type="ORF">FAB82_22320</name>
</gene>
<dbReference type="InterPro" id="IPR006311">
    <property type="entry name" value="TAT_signal"/>
</dbReference>
<feature type="signal peptide" evidence="2">
    <location>
        <begin position="1"/>
        <end position="31"/>
    </location>
</feature>
<keyword evidence="5" id="KW-1185">Reference proteome</keyword>
<keyword evidence="2" id="KW-0732">Signal</keyword>
<evidence type="ECO:0000313" key="5">
    <source>
        <dbReference type="Proteomes" id="UP000308760"/>
    </source>
</evidence>
<dbReference type="RefSeq" id="WP_136536775.1">
    <property type="nucleotide sequence ID" value="NZ_STGY01000073.1"/>
</dbReference>
<sequence>MNKLTNRRRTWIIAGGAGALLLAGGATAAYAAESDDADPRLTDAAEYEDAVEDTDDGDDLAQSELPADAYTADEAIDAALTEIEGTVDDVELEGTADAPVWVVEVVDADGIDYDITVDAFDGTVIDAVADDADDADEPDDEDDSADDGDDDGPDDDDDEVDGGDD</sequence>
<feature type="chain" id="PRO_5020629198" description="PepSY domain-containing protein" evidence="2">
    <location>
        <begin position="32"/>
        <end position="165"/>
    </location>
</feature>
<dbReference type="InterPro" id="IPR025711">
    <property type="entry name" value="PepSY"/>
</dbReference>
<dbReference type="EMBL" id="STGY01000073">
    <property type="protein sequence ID" value="THV35615.1"/>
    <property type="molecule type" value="Genomic_DNA"/>
</dbReference>
<accession>A0A4S8PZL2</accession>
<evidence type="ECO:0000256" key="2">
    <source>
        <dbReference type="SAM" id="SignalP"/>
    </source>
</evidence>
<feature type="region of interest" description="Disordered" evidence="1">
    <location>
        <begin position="32"/>
        <end position="61"/>
    </location>
</feature>
<reference evidence="4 5" key="2">
    <citation type="submission" date="2019-05" db="EMBL/GenBank/DDBJ databases">
        <title>Glycomyces buryatensis sp. nov.</title>
        <authorList>
            <person name="Nikitina E."/>
        </authorList>
    </citation>
    <scope>NUCLEOTIDE SEQUENCE [LARGE SCALE GENOMIC DNA]</scope>
    <source>
        <strain evidence="4 5">18</strain>
    </source>
</reference>
<evidence type="ECO:0000256" key="1">
    <source>
        <dbReference type="SAM" id="MobiDB-lite"/>
    </source>
</evidence>
<dbReference type="OrthoDB" id="5198774at2"/>
<proteinExistence type="predicted"/>
<dbReference type="Gene3D" id="3.10.450.40">
    <property type="match status" value="1"/>
</dbReference>
<dbReference type="Pfam" id="PF03413">
    <property type="entry name" value="PepSY"/>
    <property type="match status" value="1"/>
</dbReference>
<dbReference type="Proteomes" id="UP000308760">
    <property type="component" value="Unassembled WGS sequence"/>
</dbReference>
<evidence type="ECO:0000313" key="4">
    <source>
        <dbReference type="EMBL" id="THV35615.1"/>
    </source>
</evidence>
<feature type="region of interest" description="Disordered" evidence="1">
    <location>
        <begin position="128"/>
        <end position="165"/>
    </location>
</feature>
<evidence type="ECO:0000259" key="3">
    <source>
        <dbReference type="Pfam" id="PF03413"/>
    </source>
</evidence>
<feature type="domain" description="PepSY" evidence="3">
    <location>
        <begin position="70"/>
        <end position="126"/>
    </location>
</feature>
<dbReference type="PROSITE" id="PS51318">
    <property type="entry name" value="TAT"/>
    <property type="match status" value="1"/>
</dbReference>
<organism evidence="4 5">
    <name type="scientific">Glycomyces buryatensis</name>
    <dbReference type="NCBI Taxonomy" id="2570927"/>
    <lineage>
        <taxon>Bacteria</taxon>
        <taxon>Bacillati</taxon>
        <taxon>Actinomycetota</taxon>
        <taxon>Actinomycetes</taxon>
        <taxon>Glycomycetales</taxon>
        <taxon>Glycomycetaceae</taxon>
        <taxon>Glycomyces</taxon>
    </lineage>
</organism>
<reference evidence="5" key="1">
    <citation type="submission" date="2019-04" db="EMBL/GenBank/DDBJ databases">
        <title>Nocardioides xinjiangensis sp. nov.</title>
        <authorList>
            <person name="Liu S."/>
        </authorList>
    </citation>
    <scope>NUCLEOTIDE SEQUENCE [LARGE SCALE GENOMIC DNA]</scope>
    <source>
        <strain evidence="5">18</strain>
    </source>
</reference>
<protein>
    <recommendedName>
        <fullName evidence="3">PepSY domain-containing protein</fullName>
    </recommendedName>
</protein>
<feature type="compositionally biased region" description="Acidic residues" evidence="1">
    <location>
        <begin position="45"/>
        <end position="61"/>
    </location>
</feature>